<name>A0ABX1ACB2_9ACTN</name>
<feature type="compositionally biased region" description="Low complexity" evidence="1">
    <location>
        <begin position="1"/>
        <end position="20"/>
    </location>
</feature>
<feature type="region of interest" description="Disordered" evidence="1">
    <location>
        <begin position="171"/>
        <end position="190"/>
    </location>
</feature>
<evidence type="ECO:0000313" key="2">
    <source>
        <dbReference type="EMBL" id="NJP52091.1"/>
    </source>
</evidence>
<dbReference type="Gene3D" id="1.10.3450.10">
    <property type="entry name" value="TTHA0068-like"/>
    <property type="match status" value="1"/>
</dbReference>
<dbReference type="InterPro" id="IPR023203">
    <property type="entry name" value="TTHA0068_sf"/>
</dbReference>
<comment type="caution">
    <text evidence="2">The sequence shown here is derived from an EMBL/GenBank/DDBJ whole genome shotgun (WGS) entry which is preliminary data.</text>
</comment>
<evidence type="ECO:0000313" key="3">
    <source>
        <dbReference type="Proteomes" id="UP000730591"/>
    </source>
</evidence>
<evidence type="ECO:0000256" key="1">
    <source>
        <dbReference type="SAM" id="MobiDB-lite"/>
    </source>
</evidence>
<sequence>MGSEDGAPAHPAPRRTTPAGPAGPPPVARDRDGEGRARNARPRDGLGRPLPYGAQGVPRQPEGVVRRPEESVAEAQRLLDEGKPFHAHEVFEDAWKSGPEEERELWRGLAQLAVGLTHAARGNATGGARLLRRGAGAVEEWARSGGERPYGMHLPGVIDWARALAAEVERGEAQGPVDAAAKAPRLAGGS</sequence>
<gene>
    <name evidence="2" type="ORF">HCJ93_19065</name>
</gene>
<dbReference type="Pfam" id="PF03745">
    <property type="entry name" value="DUF309"/>
    <property type="match status" value="1"/>
</dbReference>
<proteinExistence type="predicted"/>
<dbReference type="PANTHER" id="PTHR34796:SF1">
    <property type="entry name" value="EXPRESSED PROTEIN"/>
    <property type="match status" value="1"/>
</dbReference>
<protein>
    <submittedName>
        <fullName evidence="2">DUF309 domain-containing protein</fullName>
    </submittedName>
</protein>
<dbReference type="PANTHER" id="PTHR34796">
    <property type="entry name" value="EXPRESSED PROTEIN"/>
    <property type="match status" value="1"/>
</dbReference>
<dbReference type="SUPFAM" id="SSF140663">
    <property type="entry name" value="TTHA0068-like"/>
    <property type="match status" value="1"/>
</dbReference>
<dbReference type="InterPro" id="IPR005500">
    <property type="entry name" value="DUF309"/>
</dbReference>
<dbReference type="EMBL" id="JAATEM010000022">
    <property type="protein sequence ID" value="NJP52091.1"/>
    <property type="molecule type" value="Genomic_DNA"/>
</dbReference>
<dbReference type="RefSeq" id="WP_167996968.1">
    <property type="nucleotide sequence ID" value="NZ_JAATEM010000022.1"/>
</dbReference>
<keyword evidence="3" id="KW-1185">Reference proteome</keyword>
<organism evidence="2 3">
    <name type="scientific">Streptomyces composti</name>
    <dbReference type="NCBI Taxonomy" id="2720025"/>
    <lineage>
        <taxon>Bacteria</taxon>
        <taxon>Bacillati</taxon>
        <taxon>Actinomycetota</taxon>
        <taxon>Actinomycetes</taxon>
        <taxon>Kitasatosporales</taxon>
        <taxon>Streptomycetaceae</taxon>
        <taxon>Streptomyces</taxon>
    </lineage>
</organism>
<feature type="compositionally biased region" description="Basic and acidic residues" evidence="1">
    <location>
        <begin position="28"/>
        <end position="46"/>
    </location>
</feature>
<reference evidence="2 3" key="1">
    <citation type="submission" date="2020-03" db="EMBL/GenBank/DDBJ databases">
        <title>WGS of actinomycetes isolated from Thailand.</title>
        <authorList>
            <person name="Thawai C."/>
        </authorList>
    </citation>
    <scope>NUCLEOTIDE SEQUENCE [LARGE SCALE GENOMIC DNA]</scope>
    <source>
        <strain evidence="2 3">SBST2-5</strain>
    </source>
</reference>
<dbReference type="Proteomes" id="UP000730591">
    <property type="component" value="Unassembled WGS sequence"/>
</dbReference>
<feature type="region of interest" description="Disordered" evidence="1">
    <location>
        <begin position="1"/>
        <end position="85"/>
    </location>
</feature>
<accession>A0ABX1ACB2</accession>